<dbReference type="STRING" id="1890364.A0A2P6NEL3"/>
<protein>
    <submittedName>
        <fullName evidence="5">Uncharacterized protein</fullName>
    </submittedName>
</protein>
<dbReference type="PANTHER" id="PTHR15668">
    <property type="entry name" value="JM1 PROTEIN"/>
    <property type="match status" value="1"/>
</dbReference>
<feature type="coiled-coil region" evidence="2">
    <location>
        <begin position="807"/>
        <end position="834"/>
    </location>
</feature>
<proteinExistence type="inferred from homology"/>
<dbReference type="EMBL" id="MDYQ01000104">
    <property type="protein sequence ID" value="PRP82390.1"/>
    <property type="molecule type" value="Genomic_DNA"/>
</dbReference>
<dbReference type="InterPro" id="IPR008530">
    <property type="entry name" value="CCDC22"/>
</dbReference>
<dbReference type="Pfam" id="PF05667">
    <property type="entry name" value="CCDC22_CC"/>
    <property type="match status" value="1"/>
</dbReference>
<reference evidence="5 6" key="1">
    <citation type="journal article" date="2018" name="Genome Biol. Evol.">
        <title>Multiple Roots of Fruiting Body Formation in Amoebozoa.</title>
        <authorList>
            <person name="Hillmann F."/>
            <person name="Forbes G."/>
            <person name="Novohradska S."/>
            <person name="Ferling I."/>
            <person name="Riege K."/>
            <person name="Groth M."/>
            <person name="Westermann M."/>
            <person name="Marz M."/>
            <person name="Spaller T."/>
            <person name="Winckler T."/>
            <person name="Schaap P."/>
            <person name="Glockner G."/>
        </authorList>
    </citation>
    <scope>NUCLEOTIDE SEQUENCE [LARGE SCALE GENOMIC DNA]</scope>
    <source>
        <strain evidence="5 6">Jena</strain>
    </source>
</reference>
<evidence type="ECO:0000313" key="6">
    <source>
        <dbReference type="Proteomes" id="UP000241769"/>
    </source>
</evidence>
<dbReference type="Gene3D" id="1.25.40.20">
    <property type="entry name" value="Ankyrin repeat-containing domain"/>
    <property type="match status" value="1"/>
</dbReference>
<dbReference type="Pfam" id="PF21674">
    <property type="entry name" value="CCDC22_N"/>
    <property type="match status" value="1"/>
</dbReference>
<feature type="domain" description="CCDC22 coiled-coil" evidence="3">
    <location>
        <begin position="503"/>
        <end position="948"/>
    </location>
</feature>
<feature type="domain" description="CCDC22 N-terminal" evidence="4">
    <location>
        <begin position="390"/>
        <end position="478"/>
    </location>
</feature>
<dbReference type="InterPro" id="IPR048349">
    <property type="entry name" value="CCDC22_N"/>
</dbReference>
<feature type="coiled-coil region" evidence="2">
    <location>
        <begin position="669"/>
        <end position="703"/>
    </location>
</feature>
<dbReference type="OrthoDB" id="10266736at2759"/>
<evidence type="ECO:0000256" key="1">
    <source>
        <dbReference type="ARBA" id="ARBA00006438"/>
    </source>
</evidence>
<gene>
    <name evidence="5" type="ORF">PROFUN_10166</name>
</gene>
<dbReference type="FunCoup" id="A0A2P6NEL3">
    <property type="interactions" value="11"/>
</dbReference>
<dbReference type="GO" id="GO:2000060">
    <property type="term" value="P:positive regulation of ubiquitin-dependent protein catabolic process"/>
    <property type="evidence" value="ECO:0007669"/>
    <property type="project" value="TreeGrafter"/>
</dbReference>
<evidence type="ECO:0000256" key="2">
    <source>
        <dbReference type="SAM" id="Coils"/>
    </source>
</evidence>
<accession>A0A2P6NEL3</accession>
<comment type="similarity">
    <text evidence="1">Belongs to the CCDC22 family.</text>
</comment>
<sequence>MLSMQQNHTNLSIVWQFSRKEDTSEICVGSVSGKMEEDMIAIIPIDVIKHILGFFGGGQLLPVAFSCSMLRDAINSTHPKIVSTHRLTFPTESVELIDWWTSNIRGPSRKAQEVRAAAARGQLSIVQHLCEVTERMVHAHRGHRFWLCIAIEAARFRHLDILKWAIQRGGQFKPGLGRWFRDRTQCSRVMAGAAAGGHLDIIKWLAGFETLDGVWIMPEIPAGQYTPPPRSSWSRERTWEIIGYAIKYRQQHILDWIVEDHVRIEQVAIAVYHFAVLKGHVDLMEWASSIHHYMPQSVCEDASRLGRVECYLWCREKGAFPASLEWSHMSIAKMEIDGGRPVDVPLMINSDRLDILKYAYSQNKLGTISGHWAVLAATHGKREIYLWLIDIGSLTDVAPQHVYQTALTFLNSLDERPNLEDYPSTLPRGMSQKVGLTSEVANLLKQNGYKGDISYHQILYPNPSEVRKLLMWLVDAMPKKAMNTEVKGGDTAIDDVIKRELGLLLKEAWTPHFASRNRKHAASTVSFHFRAYPITYAQRGRKLGQVEGLEDYYRDHLPLISLQAPYTKQIAPSLFEANLSASSELIESENEWNIKGPESGSANPIVYKKKKGDNINKTMKAIMRKEMVSLRDSGKLDGFGSQRKNREGAFLRRNKFTTEEEVNMNDVVKLSEEEMIKKREDELDDLRRQLSEVQVENSQLAASIKSLLASIRQNLERQVETAIHEEDSMTEGLEREYRIKKTTYGLLPEADKNIKKLQDICGATSGELLALAEKWETIRVPLYDEYRDLREQQANYKEEAKVKLTKIREMRAMMKELMEEINGKDEKYRELIEVYNNISSQVTRTTYTNRILDIVKNVKKQKMDIDKVLLDTRTIQKEINSVTATLNRTFSATEEAIFADAKKDPQAKELYKRVVDLNENFKKLIAQVEETGHVRNAILALESKQEQAMERMSSLNFERLKKDLEDVRVENQGLLTKLTQ</sequence>
<keyword evidence="2" id="KW-0175">Coiled coil</keyword>
<keyword evidence="6" id="KW-1185">Reference proteome</keyword>
<dbReference type="InterPro" id="IPR048348">
    <property type="entry name" value="CCDC22_CC"/>
</dbReference>
<evidence type="ECO:0000259" key="4">
    <source>
        <dbReference type="Pfam" id="PF21674"/>
    </source>
</evidence>
<dbReference type="GO" id="GO:0097602">
    <property type="term" value="F:cullin family protein binding"/>
    <property type="evidence" value="ECO:0007669"/>
    <property type="project" value="TreeGrafter"/>
</dbReference>
<dbReference type="AlphaFoldDB" id="A0A2P6NEL3"/>
<comment type="caution">
    <text evidence="5">The sequence shown here is derived from an EMBL/GenBank/DDBJ whole genome shotgun (WGS) entry which is preliminary data.</text>
</comment>
<dbReference type="PANTHER" id="PTHR15668:SF4">
    <property type="entry name" value="COILED-COIL DOMAIN-CONTAINING PROTEIN 22"/>
    <property type="match status" value="1"/>
</dbReference>
<evidence type="ECO:0000313" key="5">
    <source>
        <dbReference type="EMBL" id="PRP82390.1"/>
    </source>
</evidence>
<dbReference type="InterPro" id="IPR036770">
    <property type="entry name" value="Ankyrin_rpt-contain_sf"/>
</dbReference>
<organism evidence="5 6">
    <name type="scientific">Planoprotostelium fungivorum</name>
    <dbReference type="NCBI Taxonomy" id="1890364"/>
    <lineage>
        <taxon>Eukaryota</taxon>
        <taxon>Amoebozoa</taxon>
        <taxon>Evosea</taxon>
        <taxon>Variosea</taxon>
        <taxon>Cavosteliida</taxon>
        <taxon>Cavosteliaceae</taxon>
        <taxon>Planoprotostelium</taxon>
    </lineage>
</organism>
<dbReference type="Proteomes" id="UP000241769">
    <property type="component" value="Unassembled WGS sequence"/>
</dbReference>
<name>A0A2P6NEL3_9EUKA</name>
<dbReference type="InParanoid" id="A0A2P6NEL3"/>
<evidence type="ECO:0000259" key="3">
    <source>
        <dbReference type="Pfam" id="PF05667"/>
    </source>
</evidence>